<evidence type="ECO:0000256" key="4">
    <source>
        <dbReference type="ARBA" id="ARBA00022679"/>
    </source>
</evidence>
<evidence type="ECO:0000259" key="5">
    <source>
        <dbReference type="Pfam" id="PF00535"/>
    </source>
</evidence>
<organism evidence="6 8">
    <name type="scientific">Roseburia intestinalis L1-82</name>
    <dbReference type="NCBI Taxonomy" id="536231"/>
    <lineage>
        <taxon>Bacteria</taxon>
        <taxon>Bacillati</taxon>
        <taxon>Bacillota</taxon>
        <taxon>Clostridia</taxon>
        <taxon>Lachnospirales</taxon>
        <taxon>Lachnospiraceae</taxon>
        <taxon>Roseburia</taxon>
    </lineage>
</organism>
<dbReference type="PANTHER" id="PTHR43179:SF12">
    <property type="entry name" value="GALACTOFURANOSYLTRANSFERASE GLFT2"/>
    <property type="match status" value="1"/>
</dbReference>
<reference evidence="7 9" key="2">
    <citation type="submission" date="2018-09" db="EMBL/GenBank/DDBJ databases">
        <authorList>
            <person name="Petit M.-A."/>
            <person name="Lossouarn J."/>
        </authorList>
    </citation>
    <scope>NUCLEOTIDE SEQUENCE [LARGE SCALE GENOMIC DNA]</scope>
    <source>
        <strain evidence="7 9">L1-82</strain>
    </source>
</reference>
<dbReference type="EC" id="2.4.1.289" evidence="7"/>
<keyword evidence="9" id="KW-1185">Reference proteome</keyword>
<dbReference type="Pfam" id="PF00535">
    <property type="entry name" value="Glycos_transf_2"/>
    <property type="match status" value="1"/>
</dbReference>
<dbReference type="EMBL" id="LR027880">
    <property type="protein sequence ID" value="VCV20931.1"/>
    <property type="molecule type" value="Genomic_DNA"/>
</dbReference>
<dbReference type="EC" id="2.4.-.-" evidence="6"/>
<dbReference type="PANTHER" id="PTHR43179">
    <property type="entry name" value="RHAMNOSYLTRANSFERASE WBBL"/>
    <property type="match status" value="1"/>
</dbReference>
<sequence>MIGIVILNYRNWQDTLRCIQSIADNPPQEKYQIILVDNASPNAPEFDLRDIIEKYDIVYIQNEKNKGYNAGNNVGIARALELGCDAILISNNDVCFSEDCIQKLWEYAKTHPNVGIVGPKILDKNGRIQKSNLCRRTGMKEKYLVRTRLNAIFRKEHATYFGLDRDYNTTFEVYAVLGCCFLMTRECAQAVTPLDEHPFLYEEELILGIQMEQAGYRTVYHPDAVIEHLHGASTKHVKAFAFAHNVKSEIYYCREYLKASDAAIYPLYWYRVCLYLIRCLKYRDFRKNWKWFREMTREELEDA</sequence>
<gene>
    <name evidence="7" type="primary">wbbL_1</name>
    <name evidence="7" type="ORF">RIL182_00793</name>
    <name evidence="6" type="ORF">ROSINTL182_06526</name>
</gene>
<feature type="domain" description="Glycosyltransferase 2-like" evidence="5">
    <location>
        <begin position="4"/>
        <end position="146"/>
    </location>
</feature>
<dbReference type="Proteomes" id="UP000004828">
    <property type="component" value="Unassembled WGS sequence"/>
</dbReference>
<evidence type="ECO:0000256" key="2">
    <source>
        <dbReference type="ARBA" id="ARBA00006739"/>
    </source>
</evidence>
<evidence type="ECO:0000256" key="3">
    <source>
        <dbReference type="ARBA" id="ARBA00022676"/>
    </source>
</evidence>
<evidence type="ECO:0000313" key="6">
    <source>
        <dbReference type="EMBL" id="EEV01497.1"/>
    </source>
</evidence>
<dbReference type="InterPro" id="IPR029044">
    <property type="entry name" value="Nucleotide-diphossugar_trans"/>
</dbReference>
<dbReference type="Gene3D" id="3.90.550.10">
    <property type="entry name" value="Spore Coat Polysaccharide Biosynthesis Protein SpsA, Chain A"/>
    <property type="match status" value="1"/>
</dbReference>
<reference evidence="6 8" key="1">
    <citation type="submission" date="2009-08" db="EMBL/GenBank/DDBJ databases">
        <authorList>
            <person name="Weinstock G."/>
            <person name="Sodergren E."/>
            <person name="Clifton S."/>
            <person name="Fulton L."/>
            <person name="Fulton B."/>
            <person name="Courtney L."/>
            <person name="Fronick C."/>
            <person name="Harrison M."/>
            <person name="Strong C."/>
            <person name="Farmer C."/>
            <person name="Delahaunty K."/>
            <person name="Markovic C."/>
            <person name="Hall O."/>
            <person name="Minx P."/>
            <person name="Tomlinson C."/>
            <person name="Mitreva M."/>
            <person name="Nelson J."/>
            <person name="Hou S."/>
            <person name="Wollam A."/>
            <person name="Pepin K.H."/>
            <person name="Johnson M."/>
            <person name="Bhonagiri V."/>
            <person name="Nash W.E."/>
            <person name="Warren W."/>
            <person name="Chinwalla A."/>
            <person name="Mardis E.R."/>
            <person name="Wilson R.K."/>
        </authorList>
    </citation>
    <scope>NUCLEOTIDE SEQUENCE [LARGE SCALE GENOMIC DNA]</scope>
    <source>
        <strain evidence="6 8">L1-82</strain>
    </source>
</reference>
<proteinExistence type="inferred from homology"/>
<dbReference type="GeneID" id="61432078"/>
<dbReference type="Proteomes" id="UP000294398">
    <property type="component" value="Chromosome"/>
</dbReference>
<evidence type="ECO:0000256" key="1">
    <source>
        <dbReference type="ARBA" id="ARBA00004776"/>
    </source>
</evidence>
<dbReference type="SUPFAM" id="SSF53448">
    <property type="entry name" value="Nucleotide-diphospho-sugar transferases"/>
    <property type="match status" value="1"/>
</dbReference>
<name>C7G9E7_9FIRM</name>
<dbReference type="RefSeq" id="WP_006856650.1">
    <property type="nucleotide sequence ID" value="NZ_GG692719.1"/>
</dbReference>
<dbReference type="CDD" id="cd04186">
    <property type="entry name" value="GT_2_like_c"/>
    <property type="match status" value="1"/>
</dbReference>
<dbReference type="EMBL" id="ABYJ02000069">
    <property type="protein sequence ID" value="EEV01497.1"/>
    <property type="molecule type" value="Genomic_DNA"/>
</dbReference>
<comment type="similarity">
    <text evidence="2">Belongs to the glycosyltransferase 2 family.</text>
</comment>
<keyword evidence="3 6" id="KW-0328">Glycosyltransferase</keyword>
<comment type="pathway">
    <text evidence="1">Cell wall biogenesis; cell wall polysaccharide biosynthesis.</text>
</comment>
<dbReference type="HOGENOM" id="CLU_023845_4_1_9"/>
<accession>C7G9E7</accession>
<evidence type="ECO:0000313" key="7">
    <source>
        <dbReference type="EMBL" id="VCV20931.1"/>
    </source>
</evidence>
<dbReference type="InterPro" id="IPR001173">
    <property type="entry name" value="Glyco_trans_2-like"/>
</dbReference>
<dbReference type="GO" id="GO:0102096">
    <property type="term" value="F:decaprenyl-N-acetyl-alpha-D-glucosaminyl-pyrophosphate:dTDP-alpha-L-rhamnose rhamnosyltransferase activity"/>
    <property type="evidence" value="ECO:0007669"/>
    <property type="project" value="UniProtKB-EC"/>
</dbReference>
<protein>
    <submittedName>
        <fullName evidence="6">Glycosyltransferase, group 2 family protein</fullName>
        <ecNumber evidence="6">2.4.-.-</ecNumber>
    </submittedName>
    <submittedName>
        <fullName evidence="7">N-acetylglucosaminyl-diphospho-decaprenol L-rhamnosyltransferase</fullName>
        <ecNumber evidence="7">2.4.1.289</ecNumber>
    </submittedName>
</protein>
<evidence type="ECO:0000313" key="8">
    <source>
        <dbReference type="Proteomes" id="UP000004828"/>
    </source>
</evidence>
<evidence type="ECO:0000313" key="9">
    <source>
        <dbReference type="Proteomes" id="UP000294398"/>
    </source>
</evidence>
<keyword evidence="4 6" id="KW-0808">Transferase</keyword>
<dbReference type="AlphaFoldDB" id="C7G9E7"/>